<dbReference type="EMBL" id="FRCE01000002">
    <property type="protein sequence ID" value="SHL39956.1"/>
    <property type="molecule type" value="Genomic_DNA"/>
</dbReference>
<evidence type="ECO:0000313" key="3">
    <source>
        <dbReference type="Proteomes" id="UP000184253"/>
    </source>
</evidence>
<proteinExistence type="predicted"/>
<accession>A0ABD7M5W8</accession>
<evidence type="ECO:0000313" key="2">
    <source>
        <dbReference type="EMBL" id="SHL39956.1"/>
    </source>
</evidence>
<evidence type="ECO:0000256" key="1">
    <source>
        <dbReference type="SAM" id="MobiDB-lite"/>
    </source>
</evidence>
<dbReference type="AlphaFoldDB" id="A0ABD7M5W8"/>
<reference evidence="2 3" key="1">
    <citation type="submission" date="2016-11" db="EMBL/GenBank/DDBJ databases">
        <authorList>
            <person name="Varghese N."/>
            <person name="Submissions S."/>
        </authorList>
    </citation>
    <scope>NUCLEOTIDE SEQUENCE [LARGE SCALE GENOMIC DNA]</scope>
    <source>
        <strain evidence="2 3">VTM4R57</strain>
    </source>
</reference>
<gene>
    <name evidence="2" type="ORF">SAMN04487849_102181</name>
</gene>
<dbReference type="Proteomes" id="UP000184253">
    <property type="component" value="Unassembled WGS sequence"/>
</dbReference>
<sequence length="97" mass="9823">MAPWLPTRSRRPFPQVTEGGEAPAVTPTFEGRAFHRPAEDVEDQGAAFDVGTLVSRRNALGIFGAGAGALVLAACGVQEGASSSSGSTSASASRPPP</sequence>
<protein>
    <submittedName>
        <fullName evidence="2">Uncharacterized protein</fullName>
    </submittedName>
</protein>
<feature type="region of interest" description="Disordered" evidence="1">
    <location>
        <begin position="1"/>
        <end position="26"/>
    </location>
</feature>
<dbReference type="RefSeq" id="WP_256598119.1">
    <property type="nucleotide sequence ID" value="NZ_FRCE01000002.1"/>
</dbReference>
<name>A0ABD7M5W8_MICLU</name>
<comment type="caution">
    <text evidence="2">The sequence shown here is derived from an EMBL/GenBank/DDBJ whole genome shotgun (WGS) entry which is preliminary data.</text>
</comment>
<organism evidence="2 3">
    <name type="scientific">Micrococcus luteus</name>
    <name type="common">Micrococcus lysodeikticus</name>
    <dbReference type="NCBI Taxonomy" id="1270"/>
    <lineage>
        <taxon>Bacteria</taxon>
        <taxon>Bacillati</taxon>
        <taxon>Actinomycetota</taxon>
        <taxon>Actinomycetes</taxon>
        <taxon>Micrococcales</taxon>
        <taxon>Micrococcaceae</taxon>
        <taxon>Micrococcus</taxon>
    </lineage>
</organism>